<name>A0A4P7NL04_PYROR</name>
<reference evidence="1 2" key="1">
    <citation type="journal article" date="2019" name="Mol. Biol. Evol.">
        <title>Blast fungal genomes show frequent chromosomal changes, gene gains and losses, and effector gene turnover.</title>
        <authorList>
            <person name="Gomez Luciano L.B."/>
            <person name="Jason Tsai I."/>
            <person name="Chuma I."/>
            <person name="Tosa Y."/>
            <person name="Chen Y.H."/>
            <person name="Li J.Y."/>
            <person name="Li M.Y."/>
            <person name="Jade Lu M.Y."/>
            <person name="Nakayashiki H."/>
            <person name="Li W.H."/>
        </authorList>
    </citation>
    <scope>NUCLEOTIDE SEQUENCE [LARGE SCALE GENOMIC DNA]</scope>
    <source>
        <strain evidence="1">MZ5-1-6</strain>
    </source>
</reference>
<proteinExistence type="predicted"/>
<evidence type="ECO:0000313" key="1">
    <source>
        <dbReference type="EMBL" id="QBZ62807.1"/>
    </source>
</evidence>
<accession>A0A4P7NL04</accession>
<dbReference type="Proteomes" id="UP000294847">
    <property type="component" value="Chromosome 5"/>
</dbReference>
<dbReference type="AlphaFoldDB" id="A0A4P7NL04"/>
<sequence>MHEWLVDIFLVALENDNLGTPHCIVGEEPVALPSQTSISHNHNLALWTKAKGWVCTATYHGYHTYSTHQEKRPFSLNG</sequence>
<organism evidence="1 2">
    <name type="scientific">Pyricularia oryzae</name>
    <name type="common">Rice blast fungus</name>
    <name type="synonym">Magnaporthe oryzae</name>
    <dbReference type="NCBI Taxonomy" id="318829"/>
    <lineage>
        <taxon>Eukaryota</taxon>
        <taxon>Fungi</taxon>
        <taxon>Dikarya</taxon>
        <taxon>Ascomycota</taxon>
        <taxon>Pezizomycotina</taxon>
        <taxon>Sordariomycetes</taxon>
        <taxon>Sordariomycetidae</taxon>
        <taxon>Magnaporthales</taxon>
        <taxon>Pyriculariaceae</taxon>
        <taxon>Pyricularia</taxon>
    </lineage>
</organism>
<dbReference type="EMBL" id="CP034208">
    <property type="protein sequence ID" value="QBZ62807.1"/>
    <property type="molecule type" value="Genomic_DNA"/>
</dbReference>
<protein>
    <submittedName>
        <fullName evidence="1">Uncharacterized protein</fullName>
    </submittedName>
</protein>
<gene>
    <name evidence="1" type="ORF">PoMZ_11694</name>
</gene>
<evidence type="ECO:0000313" key="2">
    <source>
        <dbReference type="Proteomes" id="UP000294847"/>
    </source>
</evidence>